<comment type="caution">
    <text evidence="1">The sequence shown here is derived from an EMBL/GenBank/DDBJ whole genome shotgun (WGS) entry which is preliminary data.</text>
</comment>
<evidence type="ECO:0000313" key="1">
    <source>
        <dbReference type="EMBL" id="KAI3708349.1"/>
    </source>
</evidence>
<proteinExistence type="predicted"/>
<sequence length="106" mass="11622">MEVAKLLLPSLNLTSKLKITDDTPSLQHHQPWGLKKKRRRHPPGISLSFHETATIAVQNPLFVLADAAVGYSSASYYISLGLFVISVPGGAKDIRRRTKGRTEEGA</sequence>
<protein>
    <submittedName>
        <fullName evidence="1">Uncharacterized protein</fullName>
    </submittedName>
</protein>
<gene>
    <name evidence="1" type="ORF">L2E82_37517</name>
</gene>
<organism evidence="1 2">
    <name type="scientific">Cichorium intybus</name>
    <name type="common">Chicory</name>
    <dbReference type="NCBI Taxonomy" id="13427"/>
    <lineage>
        <taxon>Eukaryota</taxon>
        <taxon>Viridiplantae</taxon>
        <taxon>Streptophyta</taxon>
        <taxon>Embryophyta</taxon>
        <taxon>Tracheophyta</taxon>
        <taxon>Spermatophyta</taxon>
        <taxon>Magnoliopsida</taxon>
        <taxon>eudicotyledons</taxon>
        <taxon>Gunneridae</taxon>
        <taxon>Pentapetalae</taxon>
        <taxon>asterids</taxon>
        <taxon>campanulids</taxon>
        <taxon>Asterales</taxon>
        <taxon>Asteraceae</taxon>
        <taxon>Cichorioideae</taxon>
        <taxon>Cichorieae</taxon>
        <taxon>Cichoriinae</taxon>
        <taxon>Cichorium</taxon>
    </lineage>
</organism>
<accession>A0ACB9AE95</accession>
<name>A0ACB9AE95_CICIN</name>
<evidence type="ECO:0000313" key="2">
    <source>
        <dbReference type="Proteomes" id="UP001055811"/>
    </source>
</evidence>
<dbReference type="Proteomes" id="UP001055811">
    <property type="component" value="Linkage Group LG07"/>
</dbReference>
<keyword evidence="2" id="KW-1185">Reference proteome</keyword>
<reference evidence="2" key="1">
    <citation type="journal article" date="2022" name="Mol. Ecol. Resour.">
        <title>The genomes of chicory, endive, great burdock and yacon provide insights into Asteraceae palaeo-polyploidization history and plant inulin production.</title>
        <authorList>
            <person name="Fan W."/>
            <person name="Wang S."/>
            <person name="Wang H."/>
            <person name="Wang A."/>
            <person name="Jiang F."/>
            <person name="Liu H."/>
            <person name="Zhao H."/>
            <person name="Xu D."/>
            <person name="Zhang Y."/>
        </authorList>
    </citation>
    <scope>NUCLEOTIDE SEQUENCE [LARGE SCALE GENOMIC DNA]</scope>
    <source>
        <strain evidence="2">cv. Punajuju</strain>
    </source>
</reference>
<dbReference type="EMBL" id="CM042015">
    <property type="protein sequence ID" value="KAI3708349.1"/>
    <property type="molecule type" value="Genomic_DNA"/>
</dbReference>
<reference evidence="1 2" key="2">
    <citation type="journal article" date="2022" name="Mol. Ecol. Resour.">
        <title>The genomes of chicory, endive, great burdock and yacon provide insights into Asteraceae paleo-polyploidization history and plant inulin production.</title>
        <authorList>
            <person name="Fan W."/>
            <person name="Wang S."/>
            <person name="Wang H."/>
            <person name="Wang A."/>
            <person name="Jiang F."/>
            <person name="Liu H."/>
            <person name="Zhao H."/>
            <person name="Xu D."/>
            <person name="Zhang Y."/>
        </authorList>
    </citation>
    <scope>NUCLEOTIDE SEQUENCE [LARGE SCALE GENOMIC DNA]</scope>
    <source>
        <strain evidence="2">cv. Punajuju</strain>
        <tissue evidence="1">Leaves</tissue>
    </source>
</reference>